<dbReference type="EMBL" id="CP019082">
    <property type="protein sequence ID" value="APW59080.1"/>
    <property type="molecule type" value="Genomic_DNA"/>
</dbReference>
<gene>
    <name evidence="3" type="ORF">BSF38_00494</name>
</gene>
<keyword evidence="4" id="KW-1185">Reference proteome</keyword>
<dbReference type="SUPFAM" id="SSF48208">
    <property type="entry name" value="Six-hairpin glycosidases"/>
    <property type="match status" value="1"/>
</dbReference>
<dbReference type="PANTHER" id="PTHR42899">
    <property type="entry name" value="SPERMATOGENESIS-ASSOCIATED PROTEIN 20"/>
    <property type="match status" value="1"/>
</dbReference>
<dbReference type="KEGG" id="pbor:BSF38_00494"/>
<evidence type="ECO:0000259" key="1">
    <source>
        <dbReference type="Pfam" id="PF03190"/>
    </source>
</evidence>
<dbReference type="InterPro" id="IPR036249">
    <property type="entry name" value="Thioredoxin-like_sf"/>
</dbReference>
<evidence type="ECO:0000259" key="2">
    <source>
        <dbReference type="Pfam" id="PF11412"/>
    </source>
</evidence>
<dbReference type="Pfam" id="PF03190">
    <property type="entry name" value="Thioredox_DsbH"/>
    <property type="match status" value="1"/>
</dbReference>
<reference evidence="4" key="1">
    <citation type="submission" date="2016-12" db="EMBL/GenBank/DDBJ databases">
        <title>Comparative genomics of four Isosphaeraceae planctomycetes: a common pool of plasmids and glycoside hydrolase genes.</title>
        <authorList>
            <person name="Ivanova A."/>
        </authorList>
    </citation>
    <scope>NUCLEOTIDE SEQUENCE [LARGE SCALE GENOMIC DNA]</scope>
    <source>
        <strain evidence="4">PX4</strain>
    </source>
</reference>
<dbReference type="SUPFAM" id="SSF52833">
    <property type="entry name" value="Thioredoxin-like"/>
    <property type="match status" value="1"/>
</dbReference>
<evidence type="ECO:0008006" key="5">
    <source>
        <dbReference type="Google" id="ProtNLM"/>
    </source>
</evidence>
<dbReference type="RefSeq" id="WP_237170712.1">
    <property type="nucleotide sequence ID" value="NZ_CP019082.1"/>
</dbReference>
<dbReference type="Proteomes" id="UP000186309">
    <property type="component" value="Chromosome"/>
</dbReference>
<dbReference type="PANTHER" id="PTHR42899:SF1">
    <property type="entry name" value="SPERMATOGENESIS-ASSOCIATED PROTEIN 20"/>
    <property type="match status" value="1"/>
</dbReference>
<dbReference type="InterPro" id="IPR012341">
    <property type="entry name" value="6hp_glycosidase-like_sf"/>
</dbReference>
<dbReference type="InterPro" id="IPR036929">
    <property type="entry name" value="DsbDN_sf"/>
</dbReference>
<dbReference type="InterPro" id="IPR028250">
    <property type="entry name" value="DsbDN"/>
</dbReference>
<dbReference type="Pfam" id="PF11412">
    <property type="entry name" value="DsbD_N"/>
    <property type="match status" value="1"/>
</dbReference>
<dbReference type="AlphaFoldDB" id="A0A1U7CJG2"/>
<organism evidence="3 4">
    <name type="scientific">Paludisphaera borealis</name>
    <dbReference type="NCBI Taxonomy" id="1387353"/>
    <lineage>
        <taxon>Bacteria</taxon>
        <taxon>Pseudomonadati</taxon>
        <taxon>Planctomycetota</taxon>
        <taxon>Planctomycetia</taxon>
        <taxon>Isosphaerales</taxon>
        <taxon>Isosphaeraceae</taxon>
        <taxon>Paludisphaera</taxon>
    </lineage>
</organism>
<dbReference type="CDD" id="cd02955">
    <property type="entry name" value="SSP411"/>
    <property type="match status" value="1"/>
</dbReference>
<dbReference type="Gene3D" id="2.60.40.1250">
    <property type="entry name" value="Thiol:disulfide interchange protein DsbD, N-terminal domain"/>
    <property type="match status" value="1"/>
</dbReference>
<dbReference type="GO" id="GO:0005975">
    <property type="term" value="P:carbohydrate metabolic process"/>
    <property type="evidence" value="ECO:0007669"/>
    <property type="project" value="InterPro"/>
</dbReference>
<accession>A0A1U7CJG2</accession>
<proteinExistence type="predicted"/>
<dbReference type="InterPro" id="IPR024705">
    <property type="entry name" value="Ssp411"/>
</dbReference>
<dbReference type="InterPro" id="IPR008928">
    <property type="entry name" value="6-hairpin_glycosidase_sf"/>
</dbReference>
<dbReference type="Gene3D" id="1.50.10.10">
    <property type="match status" value="2"/>
</dbReference>
<name>A0A1U7CJG2_9BACT</name>
<feature type="domain" description="Spermatogenesis-associated protein 20-like TRX" evidence="1">
    <location>
        <begin position="47"/>
        <end position="204"/>
    </location>
</feature>
<dbReference type="InterPro" id="IPR004879">
    <property type="entry name" value="Ssp411-like_TRX"/>
</dbReference>
<evidence type="ECO:0000313" key="4">
    <source>
        <dbReference type="Proteomes" id="UP000186309"/>
    </source>
</evidence>
<sequence>MPSSTAVRTTRIREVAAAMGVALAVLAGLGSISTVAEEPAEHAGPANSLAGETSPYLLLHAHDPVEWRPWGPEAFAKAKAENKPIFLSIGYSSCFWCHVMQRESFRDPAVAKLLNDHFISIKVDREERPDVDQVYMAALQAFSTGGWPMSMFLLPDGRPFFGGTYFPPRDKPGFTGFETVLAGVAKSWREEHAEIERAAAGLTEIVRRKLGKGASRRKVPLGPEVVAEGRSQLADQFDPEYGGFGFNPGNARRPKFPEPVNLVFLLDQHRRDPAKAPASPTSAPSNRDPLTMSLFTLDHMARGGVRDQLGGGYHRYATSRFWIVPHFEKMLYDNAQLASVHLQAFELTGDPRWRDEAGATFAFIDRTMTSPEGGFYSSLDAETKAGEGAYYVWTPDEVKQVLGAGPDADAFIQVYGLKREPNFEGDRYVLLEPRPRAEQAESFKTTPAELERRLAPLRAKLLKARDQRPGPSRDDKILTAWNGLMIAAYADGYRVLKDDRLLRAAEKAADFLLDKLRDPSGRLLRTYRAGQARLPAYLEDYAYLAHGLLRLHEAAKDGRRLEQARALTDRMIADFADEQDGGFFFTADDHESLLARSKDPLDGALPSANGIAVLNLMALHRADAGETRYLDLAGKTLDAFSPFLAQNPASMPIMLVGLLEYHDVRPPQKPAPGASADAPKVVSAQAKVVEGQKPKAGGAVAVVVSLAIQSGWHVYANPTGQEFLKPTTITLEAGQPAESIRVDYPGGKAQTLASVSPEPVSLYEGKVEIPLRFRLTKAAAPGKLRVLLRLKFQACDDKVCLAPASLVVPVDLTIAP</sequence>
<protein>
    <recommendedName>
        <fullName evidence="5">Thioredoxin domain-containing protein</fullName>
    </recommendedName>
</protein>
<dbReference type="Gene3D" id="3.40.30.10">
    <property type="entry name" value="Glutaredoxin"/>
    <property type="match status" value="1"/>
</dbReference>
<dbReference type="STRING" id="1387353.BSF38_00494"/>
<evidence type="ECO:0000313" key="3">
    <source>
        <dbReference type="EMBL" id="APW59080.1"/>
    </source>
</evidence>
<feature type="domain" description="Thiol:disulfide interchange protein DsbD N-terminal" evidence="2">
    <location>
        <begin position="696"/>
        <end position="808"/>
    </location>
</feature>